<accession>A0ABW5DJD4</accession>
<evidence type="ECO:0000313" key="2">
    <source>
        <dbReference type="EMBL" id="MFD2260840.1"/>
    </source>
</evidence>
<evidence type="ECO:0000256" key="1">
    <source>
        <dbReference type="SAM" id="SignalP"/>
    </source>
</evidence>
<comment type="caution">
    <text evidence="2">The sequence shown here is derived from an EMBL/GenBank/DDBJ whole genome shotgun (WGS) entry which is preliminary data.</text>
</comment>
<reference evidence="3" key="1">
    <citation type="journal article" date="2019" name="Int. J. Syst. Evol. Microbiol.">
        <title>The Global Catalogue of Microorganisms (GCM) 10K type strain sequencing project: providing services to taxonomists for standard genome sequencing and annotation.</title>
        <authorList>
            <consortium name="The Broad Institute Genomics Platform"/>
            <consortium name="The Broad Institute Genome Sequencing Center for Infectious Disease"/>
            <person name="Wu L."/>
            <person name="Ma J."/>
        </authorList>
    </citation>
    <scope>NUCLEOTIDE SEQUENCE [LARGE SCALE GENOMIC DNA]</scope>
    <source>
        <strain evidence="3">KCTC 23707</strain>
    </source>
</reference>
<feature type="signal peptide" evidence="1">
    <location>
        <begin position="1"/>
        <end position="26"/>
    </location>
</feature>
<gene>
    <name evidence="2" type="ORF">ACFSMZ_13880</name>
</gene>
<dbReference type="RefSeq" id="WP_345098114.1">
    <property type="nucleotide sequence ID" value="NZ_BAABGS010000012.1"/>
</dbReference>
<dbReference type="Proteomes" id="UP001597373">
    <property type="component" value="Unassembled WGS sequence"/>
</dbReference>
<proteinExistence type="predicted"/>
<feature type="chain" id="PRO_5047069876" description="Secreted protein" evidence="1">
    <location>
        <begin position="27"/>
        <end position="150"/>
    </location>
</feature>
<evidence type="ECO:0000313" key="3">
    <source>
        <dbReference type="Proteomes" id="UP001597373"/>
    </source>
</evidence>
<name>A0ABW5DJD4_9HYPH</name>
<keyword evidence="3" id="KW-1185">Reference proteome</keyword>
<organism evidence="2 3">
    <name type="scientific">Chelativorans composti</name>
    <dbReference type="NCBI Taxonomy" id="768533"/>
    <lineage>
        <taxon>Bacteria</taxon>
        <taxon>Pseudomonadati</taxon>
        <taxon>Pseudomonadota</taxon>
        <taxon>Alphaproteobacteria</taxon>
        <taxon>Hyphomicrobiales</taxon>
        <taxon>Phyllobacteriaceae</taxon>
        <taxon>Chelativorans</taxon>
    </lineage>
</organism>
<sequence>MSRIAKLLATIAVSAAATTPLSTAQAADMLGTYPEASYGADDPICGHSSVRSTIANRFRHQVTHVPHLPNVDIVAFHDARVTRYEPSTPDSPIERRYCSASVSLSDGYTRQVWYVIEYGQGFASIGDNVEFCVSGFDRWNVYNSKCSTLR</sequence>
<evidence type="ECO:0008006" key="4">
    <source>
        <dbReference type="Google" id="ProtNLM"/>
    </source>
</evidence>
<protein>
    <recommendedName>
        <fullName evidence="4">Secreted protein</fullName>
    </recommendedName>
</protein>
<keyword evidence="1" id="KW-0732">Signal</keyword>
<dbReference type="EMBL" id="JBHUIR010000054">
    <property type="protein sequence ID" value="MFD2260840.1"/>
    <property type="molecule type" value="Genomic_DNA"/>
</dbReference>